<feature type="coiled-coil region" evidence="1">
    <location>
        <begin position="340"/>
        <end position="388"/>
    </location>
</feature>
<dbReference type="InterPro" id="IPR005094">
    <property type="entry name" value="Endonuclease_MobA/VirD2"/>
</dbReference>
<sequence length="467" mass="55070">MHMKEAVGVPHRHLANAIQYILDEKNNEEKTEHGLYVGGNAGYDSGEILKTFLDTKELFEKKNGRQGYHFVISFAPGEVKADEAYQITREFCEKYLGDSYDHVFAVHTDKKHMHAHIIFNSVNRIDGYKYRYNKGDWKKYIQPITDQLCIQHGISPLKFEEDKKIGVSYASWNEKKNKKIGWTRIIQADVDWAVNHSDTLPEFIDQMHRFGYQVKAGKSKKKNITYLTYIYTDDDGRQHRRRSYNMPQGYSPEDIAKRIKQKSGSRMYEEIADLLEKKHTSIPVEIVKNTGTYRRMYQAVSYYRLPNPYAVRSGVRKDILNIDRLIDEVKYIRDNALTSKNAIEEREARLESQIEVLTRKKWNIKDSQESLSNEQIRLLDRKRELENELSQNPDDDKFEKLQDELEEVMTLIPEEIASDEDAVMVSDRIKDLRRELRMVKRIKENETSKENLKEKDKERNAKWKITN</sequence>
<proteinExistence type="predicted"/>
<accession>A0A3E4LZ15</accession>
<dbReference type="Gene3D" id="3.30.930.30">
    <property type="match status" value="1"/>
</dbReference>
<feature type="domain" description="MobA/VirD2-like nuclease" evidence="3">
    <location>
        <begin position="20"/>
        <end position="154"/>
    </location>
</feature>
<evidence type="ECO:0000256" key="2">
    <source>
        <dbReference type="SAM" id="MobiDB-lite"/>
    </source>
</evidence>
<feature type="region of interest" description="Disordered" evidence="2">
    <location>
        <begin position="445"/>
        <end position="467"/>
    </location>
</feature>
<evidence type="ECO:0000256" key="1">
    <source>
        <dbReference type="SAM" id="Coils"/>
    </source>
</evidence>
<name>A0A3E4LZ15_9FIRM</name>
<reference evidence="4 5" key="1">
    <citation type="submission" date="2018-08" db="EMBL/GenBank/DDBJ databases">
        <title>A genome reference for cultivated species of the human gut microbiota.</title>
        <authorList>
            <person name="Zou Y."/>
            <person name="Xue W."/>
            <person name="Luo G."/>
        </authorList>
    </citation>
    <scope>NUCLEOTIDE SEQUENCE [LARGE SCALE GENOMIC DNA]</scope>
    <source>
        <strain evidence="4 5">TF11-15AC</strain>
    </source>
</reference>
<evidence type="ECO:0000259" key="3">
    <source>
        <dbReference type="Pfam" id="PF03432"/>
    </source>
</evidence>
<comment type="caution">
    <text evidence="4">The sequence shown here is derived from an EMBL/GenBank/DDBJ whole genome shotgun (WGS) entry which is preliminary data.</text>
</comment>
<gene>
    <name evidence="4" type="ORF">DXD13_09430</name>
</gene>
<evidence type="ECO:0000313" key="5">
    <source>
        <dbReference type="Proteomes" id="UP000261052"/>
    </source>
</evidence>
<organism evidence="4 5">
    <name type="scientific">Agathobacter rectalis</name>
    <dbReference type="NCBI Taxonomy" id="39491"/>
    <lineage>
        <taxon>Bacteria</taxon>
        <taxon>Bacillati</taxon>
        <taxon>Bacillota</taxon>
        <taxon>Clostridia</taxon>
        <taxon>Lachnospirales</taxon>
        <taxon>Lachnospiraceae</taxon>
        <taxon>Agathobacter</taxon>
    </lineage>
</organism>
<dbReference type="Proteomes" id="UP000261052">
    <property type="component" value="Unassembled WGS sequence"/>
</dbReference>
<protein>
    <recommendedName>
        <fullName evidence="3">MobA/VirD2-like nuclease domain-containing protein</fullName>
    </recommendedName>
</protein>
<evidence type="ECO:0000313" key="4">
    <source>
        <dbReference type="EMBL" id="RGK42606.1"/>
    </source>
</evidence>
<feature type="compositionally biased region" description="Basic and acidic residues" evidence="2">
    <location>
        <begin position="445"/>
        <end position="461"/>
    </location>
</feature>
<dbReference type="AlphaFoldDB" id="A0A3E4LZ15"/>
<keyword evidence="1" id="KW-0175">Coiled coil</keyword>
<dbReference type="Pfam" id="PF03432">
    <property type="entry name" value="Relaxase"/>
    <property type="match status" value="1"/>
</dbReference>
<dbReference type="EMBL" id="QSQP01000010">
    <property type="protein sequence ID" value="RGK42606.1"/>
    <property type="molecule type" value="Genomic_DNA"/>
</dbReference>